<dbReference type="EMBL" id="JBBPBN010000033">
    <property type="protein sequence ID" value="KAK9003586.1"/>
    <property type="molecule type" value="Genomic_DNA"/>
</dbReference>
<sequence length="114" mass="12333">MCESRVGGTCEDKGGGPDNCIGETSNFGRSHQRMTDQDGLFDVKVDDFSEVSDCSNETVGLTNIEIDVDGEAEAEGEVERESDNDSSSDTKGLDFIFAHRNGYGSKDDEIRIIG</sequence>
<gene>
    <name evidence="2" type="ORF">V6N11_084226</name>
</gene>
<proteinExistence type="predicted"/>
<feature type="region of interest" description="Disordered" evidence="1">
    <location>
        <begin position="62"/>
        <end position="91"/>
    </location>
</feature>
<protein>
    <submittedName>
        <fullName evidence="2">Uncharacterized protein</fullName>
    </submittedName>
</protein>
<keyword evidence="3" id="KW-1185">Reference proteome</keyword>
<accession>A0ABR2QS96</accession>
<dbReference type="Proteomes" id="UP001396334">
    <property type="component" value="Unassembled WGS sequence"/>
</dbReference>
<evidence type="ECO:0000256" key="1">
    <source>
        <dbReference type="SAM" id="MobiDB-lite"/>
    </source>
</evidence>
<evidence type="ECO:0000313" key="3">
    <source>
        <dbReference type="Proteomes" id="UP001396334"/>
    </source>
</evidence>
<feature type="compositionally biased region" description="Acidic residues" evidence="1">
    <location>
        <begin position="66"/>
        <end position="76"/>
    </location>
</feature>
<comment type="caution">
    <text evidence="2">The sequence shown here is derived from an EMBL/GenBank/DDBJ whole genome shotgun (WGS) entry which is preliminary data.</text>
</comment>
<evidence type="ECO:0000313" key="2">
    <source>
        <dbReference type="EMBL" id="KAK9003586.1"/>
    </source>
</evidence>
<reference evidence="2 3" key="1">
    <citation type="journal article" date="2024" name="G3 (Bethesda)">
        <title>Genome assembly of Hibiscus sabdariffa L. provides insights into metabolisms of medicinal natural products.</title>
        <authorList>
            <person name="Kim T."/>
        </authorList>
    </citation>
    <scope>NUCLEOTIDE SEQUENCE [LARGE SCALE GENOMIC DNA]</scope>
    <source>
        <strain evidence="2">TK-2024</strain>
        <tissue evidence="2">Old leaves</tissue>
    </source>
</reference>
<name>A0ABR2QS96_9ROSI</name>
<feature type="region of interest" description="Disordered" evidence="1">
    <location>
        <begin position="1"/>
        <end position="32"/>
    </location>
</feature>
<organism evidence="2 3">
    <name type="scientific">Hibiscus sabdariffa</name>
    <name type="common">roselle</name>
    <dbReference type="NCBI Taxonomy" id="183260"/>
    <lineage>
        <taxon>Eukaryota</taxon>
        <taxon>Viridiplantae</taxon>
        <taxon>Streptophyta</taxon>
        <taxon>Embryophyta</taxon>
        <taxon>Tracheophyta</taxon>
        <taxon>Spermatophyta</taxon>
        <taxon>Magnoliopsida</taxon>
        <taxon>eudicotyledons</taxon>
        <taxon>Gunneridae</taxon>
        <taxon>Pentapetalae</taxon>
        <taxon>rosids</taxon>
        <taxon>malvids</taxon>
        <taxon>Malvales</taxon>
        <taxon>Malvaceae</taxon>
        <taxon>Malvoideae</taxon>
        <taxon>Hibiscus</taxon>
    </lineage>
</organism>